<accession>A0A0R3MZU2</accession>
<dbReference type="NCBIfam" id="TIGR02595">
    <property type="entry name" value="PEP_CTERM"/>
    <property type="match status" value="1"/>
</dbReference>
<keyword evidence="3" id="KW-0732">Signal</keyword>
<dbReference type="InterPro" id="IPR001087">
    <property type="entry name" value="GDSL"/>
</dbReference>
<evidence type="ECO:0000313" key="6">
    <source>
        <dbReference type="Proteomes" id="UP000051660"/>
    </source>
</evidence>
<dbReference type="Pfam" id="PF07589">
    <property type="entry name" value="PEP-CTERM"/>
    <property type="match status" value="1"/>
</dbReference>
<feature type="domain" description="Ice-binding protein C-terminal" evidence="4">
    <location>
        <begin position="291"/>
        <end position="316"/>
    </location>
</feature>
<dbReference type="CDD" id="cd01846">
    <property type="entry name" value="fatty_acyltransferase_like"/>
    <property type="match status" value="1"/>
</dbReference>
<dbReference type="Pfam" id="PF00657">
    <property type="entry name" value="Lipase_GDSL"/>
    <property type="match status" value="1"/>
</dbReference>
<dbReference type="EMBL" id="LLYB01000055">
    <property type="protein sequence ID" value="KRR25609.1"/>
    <property type="molecule type" value="Genomic_DNA"/>
</dbReference>
<dbReference type="PANTHER" id="PTHR45648">
    <property type="entry name" value="GDSL LIPASE/ACYLHYDROLASE FAMILY PROTEIN (AFU_ORTHOLOGUE AFUA_4G14700)"/>
    <property type="match status" value="1"/>
</dbReference>
<proteinExistence type="predicted"/>
<comment type="caution">
    <text evidence="5">The sequence shown here is derived from an EMBL/GenBank/DDBJ whole genome shotgun (WGS) entry which is preliminary data.</text>
</comment>
<dbReference type="SUPFAM" id="SSF52266">
    <property type="entry name" value="SGNH hydrolase"/>
    <property type="match status" value="1"/>
</dbReference>
<dbReference type="InterPro" id="IPR013424">
    <property type="entry name" value="Ice-binding_C"/>
</dbReference>
<dbReference type="PANTHER" id="PTHR45648:SF22">
    <property type="entry name" value="GDSL LIPASE_ACYLHYDROLASE FAMILY PROTEIN (AFU_ORTHOLOGUE AFUA_4G14700)"/>
    <property type="match status" value="1"/>
</dbReference>
<keyword evidence="2" id="KW-1133">Transmembrane helix</keyword>
<sequence length="323" mass="32094">MPIVSATALVLAVLPASASPYTSLVVFGDSLSDNGNNALVIGTNSSQVITGNTYVPIQPYASGVYSNGPIWASDVAAKLGIQLQPSLAGGTNYAFGGATTGPAGNGFPFSLLTQAGQYLATNTVSANALYVIAGGGNDARAALNTIAACQGQCLGPTVASTAMEYAANVGAMVDALQAGGAKNIIVWNTPNLGLAPAVTAAGASALGTFLASSMNAALTAELAGEAGVKVFDIFGLGTTIALDPAAFGFTNVTDACGAITLNCNTYAYWDGIHPTAAAHMVIADAFVAVAAVPEPSTWALLIAGFAAIGFAAYRRRNGAASAC</sequence>
<evidence type="ECO:0000256" key="1">
    <source>
        <dbReference type="ARBA" id="ARBA00022801"/>
    </source>
</evidence>
<evidence type="ECO:0000256" key="3">
    <source>
        <dbReference type="SAM" id="SignalP"/>
    </source>
</evidence>
<dbReference type="Proteomes" id="UP000051660">
    <property type="component" value="Unassembled WGS sequence"/>
</dbReference>
<dbReference type="AlphaFoldDB" id="A0A0R3MZU2"/>
<evidence type="ECO:0000256" key="2">
    <source>
        <dbReference type="SAM" id="Phobius"/>
    </source>
</evidence>
<dbReference type="NCBIfam" id="NF035944">
    <property type="entry name" value="PEPxxWA-CTERM"/>
    <property type="match status" value="1"/>
</dbReference>
<feature type="transmembrane region" description="Helical" evidence="2">
    <location>
        <begin position="296"/>
        <end position="313"/>
    </location>
</feature>
<keyword evidence="2" id="KW-0812">Transmembrane</keyword>
<dbReference type="GO" id="GO:0016788">
    <property type="term" value="F:hydrolase activity, acting on ester bonds"/>
    <property type="evidence" value="ECO:0007669"/>
    <property type="project" value="InterPro"/>
</dbReference>
<evidence type="ECO:0000259" key="4">
    <source>
        <dbReference type="Pfam" id="PF07589"/>
    </source>
</evidence>
<dbReference type="InterPro" id="IPR051058">
    <property type="entry name" value="GDSL_Est/Lipase"/>
</dbReference>
<reference evidence="5 6" key="1">
    <citation type="submission" date="2014-03" db="EMBL/GenBank/DDBJ databases">
        <title>Bradyrhizobium valentinum sp. nov., isolated from effective nodules of Lupinus mariae-josephae, a lupine endemic of basic-lime soils in Eastern Spain.</title>
        <authorList>
            <person name="Duran D."/>
            <person name="Rey L."/>
            <person name="Navarro A."/>
            <person name="Busquets A."/>
            <person name="Imperial J."/>
            <person name="Ruiz-Argueso T."/>
        </authorList>
    </citation>
    <scope>NUCLEOTIDE SEQUENCE [LARGE SCALE GENOMIC DNA]</scope>
    <source>
        <strain evidence="5 6">CCBAU 23086</strain>
    </source>
</reference>
<keyword evidence="1" id="KW-0378">Hydrolase</keyword>
<organism evidence="5 6">
    <name type="scientific">Bradyrhizobium lablabi</name>
    <dbReference type="NCBI Taxonomy" id="722472"/>
    <lineage>
        <taxon>Bacteria</taxon>
        <taxon>Pseudomonadati</taxon>
        <taxon>Pseudomonadota</taxon>
        <taxon>Alphaproteobacteria</taxon>
        <taxon>Hyphomicrobiales</taxon>
        <taxon>Nitrobacteraceae</taxon>
        <taxon>Bradyrhizobium</taxon>
    </lineage>
</organism>
<gene>
    <name evidence="5" type="ORF">CQ14_18270</name>
</gene>
<protein>
    <recommendedName>
        <fullName evidence="4">Ice-binding protein C-terminal domain-containing protein</fullName>
    </recommendedName>
</protein>
<feature type="chain" id="PRO_5006444712" description="Ice-binding protein C-terminal domain-containing protein" evidence="3">
    <location>
        <begin position="19"/>
        <end position="323"/>
    </location>
</feature>
<dbReference type="Gene3D" id="3.40.50.1110">
    <property type="entry name" value="SGNH hydrolase"/>
    <property type="match status" value="1"/>
</dbReference>
<name>A0A0R3MZU2_9BRAD</name>
<feature type="signal peptide" evidence="3">
    <location>
        <begin position="1"/>
        <end position="18"/>
    </location>
</feature>
<dbReference type="InterPro" id="IPR036514">
    <property type="entry name" value="SGNH_hydro_sf"/>
</dbReference>
<evidence type="ECO:0000313" key="5">
    <source>
        <dbReference type="EMBL" id="KRR25609.1"/>
    </source>
</evidence>
<keyword evidence="2" id="KW-0472">Membrane</keyword>